<dbReference type="Proteomes" id="UP000249081">
    <property type="component" value="Unassembled WGS sequence"/>
</dbReference>
<gene>
    <name evidence="9" type="ORF">DCF17_20255</name>
</gene>
<keyword evidence="7" id="KW-0472">Membrane</keyword>
<dbReference type="PROSITE" id="PS51318">
    <property type="entry name" value="TAT"/>
    <property type="match status" value="1"/>
</dbReference>
<evidence type="ECO:0000313" key="9">
    <source>
        <dbReference type="EMBL" id="PZO34560.1"/>
    </source>
</evidence>
<dbReference type="GO" id="GO:0016020">
    <property type="term" value="C:membrane"/>
    <property type="evidence" value="ECO:0007669"/>
    <property type="project" value="InterPro"/>
</dbReference>
<evidence type="ECO:0000313" key="10">
    <source>
        <dbReference type="Proteomes" id="UP000249081"/>
    </source>
</evidence>
<dbReference type="Pfam" id="PF00355">
    <property type="entry name" value="Rieske"/>
    <property type="match status" value="1"/>
</dbReference>
<evidence type="ECO:0000256" key="5">
    <source>
        <dbReference type="ARBA" id="ARBA00023157"/>
    </source>
</evidence>
<keyword evidence="3" id="KW-0408">Iron</keyword>
<proteinExistence type="predicted"/>
<evidence type="ECO:0000256" key="4">
    <source>
        <dbReference type="ARBA" id="ARBA00023014"/>
    </source>
</evidence>
<dbReference type="SUPFAM" id="SSF50022">
    <property type="entry name" value="ISP domain"/>
    <property type="match status" value="1"/>
</dbReference>
<dbReference type="InterPro" id="IPR006311">
    <property type="entry name" value="TAT_signal"/>
</dbReference>
<evidence type="ECO:0000259" key="8">
    <source>
        <dbReference type="PROSITE" id="PS51296"/>
    </source>
</evidence>
<keyword evidence="2" id="KW-0479">Metal-binding</keyword>
<reference evidence="9 10" key="2">
    <citation type="submission" date="2018-06" db="EMBL/GenBank/DDBJ databases">
        <title>Metagenomic assembly of (sub)arctic Cyanobacteria and their associated microbiome from non-axenic cultures.</title>
        <authorList>
            <person name="Baurain D."/>
        </authorList>
    </citation>
    <scope>NUCLEOTIDE SEQUENCE [LARGE SCALE GENOMIC DNA]</scope>
    <source>
        <strain evidence="9">ULC041bin1</strain>
    </source>
</reference>
<keyword evidence="7" id="KW-0812">Transmembrane</keyword>
<evidence type="ECO:0000256" key="3">
    <source>
        <dbReference type="ARBA" id="ARBA00023004"/>
    </source>
</evidence>
<dbReference type="InterPro" id="IPR005805">
    <property type="entry name" value="Rieske_Fe-S_prot_C"/>
</dbReference>
<dbReference type="GO" id="GO:0016705">
    <property type="term" value="F:oxidoreductase activity, acting on paired donors, with incorporation or reduction of molecular oxygen"/>
    <property type="evidence" value="ECO:0007669"/>
    <property type="project" value="UniProtKB-ARBA"/>
</dbReference>
<dbReference type="InterPro" id="IPR036922">
    <property type="entry name" value="Rieske_2Fe-2S_sf"/>
</dbReference>
<comment type="caution">
    <text evidence="9">The sequence shown here is derived from an EMBL/GenBank/DDBJ whole genome shotgun (WGS) entry which is preliminary data.</text>
</comment>
<dbReference type="AlphaFoldDB" id="A0A2W4VRL6"/>
<keyword evidence="7" id="KW-1133">Transmembrane helix</keyword>
<dbReference type="EMBL" id="QBMN01000203">
    <property type="protein sequence ID" value="PZO34560.1"/>
    <property type="molecule type" value="Genomic_DNA"/>
</dbReference>
<dbReference type="InterPro" id="IPR014349">
    <property type="entry name" value="Rieske_Fe-S_prot"/>
</dbReference>
<evidence type="ECO:0000256" key="7">
    <source>
        <dbReference type="SAM" id="Phobius"/>
    </source>
</evidence>
<evidence type="ECO:0000256" key="2">
    <source>
        <dbReference type="ARBA" id="ARBA00022723"/>
    </source>
</evidence>
<organism evidence="9 10">
    <name type="scientific">Shackletoniella antarctica</name>
    <dbReference type="NCBI Taxonomy" id="268115"/>
    <lineage>
        <taxon>Bacteria</taxon>
        <taxon>Bacillati</taxon>
        <taxon>Cyanobacteriota</taxon>
        <taxon>Cyanophyceae</taxon>
        <taxon>Oculatellales</taxon>
        <taxon>Oculatellaceae</taxon>
        <taxon>Shackletoniella</taxon>
    </lineage>
</organism>
<dbReference type="GO" id="GO:0046872">
    <property type="term" value="F:metal ion binding"/>
    <property type="evidence" value="ECO:0007669"/>
    <property type="project" value="UniProtKB-KW"/>
</dbReference>
<protein>
    <submittedName>
        <fullName evidence="9">(2Fe-2S)-binding protein</fullName>
    </submittedName>
</protein>
<reference evidence="10" key="1">
    <citation type="submission" date="2018-04" db="EMBL/GenBank/DDBJ databases">
        <authorList>
            <person name="Cornet L."/>
        </authorList>
    </citation>
    <scope>NUCLEOTIDE SEQUENCE [LARGE SCALE GENOMIC DNA]</scope>
</reference>
<keyword evidence="1" id="KW-0001">2Fe-2S</keyword>
<comment type="cofactor">
    <cofactor evidence="6">
        <name>[2Fe-2S] cluster</name>
        <dbReference type="ChEBI" id="CHEBI:190135"/>
    </cofactor>
</comment>
<dbReference type="InterPro" id="IPR017941">
    <property type="entry name" value="Rieske_2Fe-2S"/>
</dbReference>
<sequence length="189" mass="20822">MTNSPTPRAKTAPFSRRRRRLIRYLAGGGLGAIALGLVRPETAASREPDLEYLCSMFPQNSRCLDYLPGFQALDEAEEPIAVNTFLPTTTPGEPVPVRGLPDAETSYLVIQTGPAIATYGIRPICPHRGCTVEWQGDQNRFICPCHGSQFDPEGRVVEGPADRPLPLMTVVERQNQIRLVERAPSVDPR</sequence>
<evidence type="ECO:0000256" key="1">
    <source>
        <dbReference type="ARBA" id="ARBA00022714"/>
    </source>
</evidence>
<dbReference type="Gene3D" id="2.102.10.10">
    <property type="entry name" value="Rieske [2Fe-2S] iron-sulphur domain"/>
    <property type="match status" value="1"/>
</dbReference>
<keyword evidence="4" id="KW-0411">Iron-sulfur</keyword>
<dbReference type="PRINTS" id="PR00162">
    <property type="entry name" value="RIESKE"/>
</dbReference>
<dbReference type="GO" id="GO:0051537">
    <property type="term" value="F:2 iron, 2 sulfur cluster binding"/>
    <property type="evidence" value="ECO:0007669"/>
    <property type="project" value="UniProtKB-KW"/>
</dbReference>
<accession>A0A2W4VRL6</accession>
<name>A0A2W4VRL6_9CYAN</name>
<feature type="domain" description="Rieske" evidence="8">
    <location>
        <begin position="70"/>
        <end position="179"/>
    </location>
</feature>
<keyword evidence="5" id="KW-1015">Disulfide bond</keyword>
<feature type="transmembrane region" description="Helical" evidence="7">
    <location>
        <begin position="21"/>
        <end position="38"/>
    </location>
</feature>
<evidence type="ECO:0000256" key="6">
    <source>
        <dbReference type="ARBA" id="ARBA00034078"/>
    </source>
</evidence>
<dbReference type="PROSITE" id="PS51296">
    <property type="entry name" value="RIESKE"/>
    <property type="match status" value="1"/>
</dbReference>
<dbReference type="GO" id="GO:0004497">
    <property type="term" value="F:monooxygenase activity"/>
    <property type="evidence" value="ECO:0007669"/>
    <property type="project" value="UniProtKB-ARBA"/>
</dbReference>
<dbReference type="PANTHER" id="PTHR10134">
    <property type="entry name" value="CYTOCHROME B-C1 COMPLEX SUBUNIT RIESKE, MITOCHONDRIAL"/>
    <property type="match status" value="1"/>
</dbReference>